<protein>
    <recommendedName>
        <fullName evidence="8">tRNA N(3)-cytidine methyltransferase</fullName>
        <ecNumber evidence="8">2.1.1.-</ecNumber>
    </recommendedName>
</protein>
<dbReference type="InParanoid" id="A0A3P8WHM4"/>
<organism evidence="10 11">
    <name type="scientific">Cynoglossus semilaevis</name>
    <name type="common">Tongue sole</name>
    <dbReference type="NCBI Taxonomy" id="244447"/>
    <lineage>
        <taxon>Eukaryota</taxon>
        <taxon>Metazoa</taxon>
        <taxon>Chordata</taxon>
        <taxon>Craniata</taxon>
        <taxon>Vertebrata</taxon>
        <taxon>Euteleostomi</taxon>
        <taxon>Actinopterygii</taxon>
        <taxon>Neopterygii</taxon>
        <taxon>Teleostei</taxon>
        <taxon>Neoteleostei</taxon>
        <taxon>Acanthomorphata</taxon>
        <taxon>Carangaria</taxon>
        <taxon>Pleuronectiformes</taxon>
        <taxon>Pleuronectoidei</taxon>
        <taxon>Cynoglossidae</taxon>
        <taxon>Cynoglossinae</taxon>
        <taxon>Cynoglossus</taxon>
    </lineage>
</organism>
<keyword evidence="5" id="KW-0819">tRNA processing</keyword>
<keyword evidence="11" id="KW-1185">Reference proteome</keyword>
<evidence type="ECO:0000256" key="4">
    <source>
        <dbReference type="ARBA" id="ARBA00022691"/>
    </source>
</evidence>
<dbReference type="SUPFAM" id="SSF53335">
    <property type="entry name" value="S-adenosyl-L-methionine-dependent methyltransferases"/>
    <property type="match status" value="1"/>
</dbReference>
<dbReference type="GeneTree" id="ENSGT00940000156059"/>
<dbReference type="Ensembl" id="ENSCSET00000026297.1">
    <property type="protein sequence ID" value="ENSCSEP00000025957.1"/>
    <property type="gene ID" value="ENSCSEG00000016579.1"/>
</dbReference>
<evidence type="ECO:0000256" key="9">
    <source>
        <dbReference type="SAM" id="MobiDB-lite"/>
    </source>
</evidence>
<evidence type="ECO:0000256" key="7">
    <source>
        <dbReference type="ARBA" id="ARBA00049374"/>
    </source>
</evidence>
<dbReference type="OMA" id="PAKYWDI"/>
<reference evidence="10" key="3">
    <citation type="submission" date="2025-09" db="UniProtKB">
        <authorList>
            <consortium name="Ensembl"/>
        </authorList>
    </citation>
    <scope>IDENTIFICATION</scope>
</reference>
<dbReference type="STRING" id="244447.ENSCSEP00000025957"/>
<dbReference type="GeneID" id="103393126"/>
<sequence>MAAPHGVLAVEGDGGDSGPILSDSSSEDVKRPQFGTRFLSDPRQVFQHNAWDNVEWSDEQEAAAKKKVLENSQPLPSEKQEEFDGRANEYWNEFYTIHENRFFKDRHWLFTEFPELAPQHCLNNEAHRSASDIGDGQRDSLDQEQRRNVACGDFPGSSATYRVLEVGCGVGNTVFPILKTNNDPGLFVYCCDFSSTAVELVKTNPEYDPERCLAFVHDLSDAEVDYPVPDGTLDVIVLIFVLSALHPNKMQASISRLARLLKPGGVMLLRDYGRYDMAQLRFKKGRCLSENFYVRGDGTRVYFFTQDELHELFAAAGLQKVQNLVDRRLQVNRGKQLTMYRVWIQCKYSKAPAQPSEAEEKTHRALTQTGS</sequence>
<evidence type="ECO:0000256" key="8">
    <source>
        <dbReference type="PIRNR" id="PIRNR037755"/>
    </source>
</evidence>
<dbReference type="Proteomes" id="UP000265120">
    <property type="component" value="Chromosome 17"/>
</dbReference>
<dbReference type="CDD" id="cd02440">
    <property type="entry name" value="AdoMet_MTases"/>
    <property type="match status" value="1"/>
</dbReference>
<evidence type="ECO:0000256" key="5">
    <source>
        <dbReference type="ARBA" id="ARBA00022694"/>
    </source>
</evidence>
<reference evidence="10 11" key="1">
    <citation type="journal article" date="2014" name="Nat. Genet.">
        <title>Whole-genome sequence of a flatfish provides insights into ZW sex chromosome evolution and adaptation to a benthic lifestyle.</title>
        <authorList>
            <person name="Chen S."/>
            <person name="Zhang G."/>
            <person name="Shao C."/>
            <person name="Huang Q."/>
            <person name="Liu G."/>
            <person name="Zhang P."/>
            <person name="Song W."/>
            <person name="An N."/>
            <person name="Chalopin D."/>
            <person name="Volff J.N."/>
            <person name="Hong Y."/>
            <person name="Li Q."/>
            <person name="Sha Z."/>
            <person name="Zhou H."/>
            <person name="Xie M."/>
            <person name="Yu Q."/>
            <person name="Liu Y."/>
            <person name="Xiang H."/>
            <person name="Wang N."/>
            <person name="Wu K."/>
            <person name="Yang C."/>
            <person name="Zhou Q."/>
            <person name="Liao X."/>
            <person name="Yang L."/>
            <person name="Hu Q."/>
            <person name="Zhang J."/>
            <person name="Meng L."/>
            <person name="Jin L."/>
            <person name="Tian Y."/>
            <person name="Lian J."/>
            <person name="Yang J."/>
            <person name="Miao G."/>
            <person name="Liu S."/>
            <person name="Liang Z."/>
            <person name="Yan F."/>
            <person name="Li Y."/>
            <person name="Sun B."/>
            <person name="Zhang H."/>
            <person name="Zhang J."/>
            <person name="Zhu Y."/>
            <person name="Du M."/>
            <person name="Zhao Y."/>
            <person name="Schartl M."/>
            <person name="Tang Q."/>
            <person name="Wang J."/>
        </authorList>
    </citation>
    <scope>NUCLEOTIDE SEQUENCE</scope>
</reference>
<reference evidence="10" key="2">
    <citation type="submission" date="2025-08" db="UniProtKB">
        <authorList>
            <consortium name="Ensembl"/>
        </authorList>
    </citation>
    <scope>IDENTIFICATION</scope>
</reference>
<proteinExistence type="inferred from homology"/>
<dbReference type="CTD" id="339175"/>
<keyword evidence="4" id="KW-0949">S-adenosyl-L-methionine</keyword>
<evidence type="ECO:0000256" key="3">
    <source>
        <dbReference type="ARBA" id="ARBA00022679"/>
    </source>
</evidence>
<dbReference type="OrthoDB" id="417697at2759"/>
<dbReference type="PANTHER" id="PTHR22809:SF4">
    <property type="entry name" value="TRNA N(3)-METHYLCYTIDINE METHYLTRANSFERASE METTL2A-RELATED"/>
    <property type="match status" value="1"/>
</dbReference>
<feature type="region of interest" description="Disordered" evidence="9">
    <location>
        <begin position="1"/>
        <end position="34"/>
    </location>
</feature>
<dbReference type="EC" id="2.1.1.-" evidence="8"/>
<dbReference type="InterPro" id="IPR026113">
    <property type="entry name" value="METTL2/6/8-like"/>
</dbReference>
<evidence type="ECO:0000256" key="6">
    <source>
        <dbReference type="ARBA" id="ARBA00048054"/>
    </source>
</evidence>
<comment type="function">
    <text evidence="8">S-adenosyl-L-methionine-dependent methyltransferase.</text>
</comment>
<evidence type="ECO:0000313" key="11">
    <source>
        <dbReference type="Proteomes" id="UP000265120"/>
    </source>
</evidence>
<name>A0A3P8WHM4_CYNSE</name>
<dbReference type="FunCoup" id="A0A3P8WHM4">
    <property type="interactions" value="1894"/>
</dbReference>
<dbReference type="KEGG" id="csem:103393126"/>
<dbReference type="Pfam" id="PF13489">
    <property type="entry name" value="Methyltransf_23"/>
    <property type="match status" value="1"/>
</dbReference>
<dbReference type="PIRSF" id="PIRSF037755">
    <property type="entry name" value="Mettl2_prd"/>
    <property type="match status" value="1"/>
</dbReference>
<dbReference type="AlphaFoldDB" id="A0A3P8WHM4"/>
<dbReference type="GO" id="GO:0052735">
    <property type="term" value="F:tRNA (cytidine-3-)-methyltransferase activity"/>
    <property type="evidence" value="ECO:0007669"/>
    <property type="project" value="TreeGrafter"/>
</dbReference>
<keyword evidence="3 8" id="KW-0808">Transferase</keyword>
<dbReference type="Gene3D" id="3.40.50.150">
    <property type="entry name" value="Vaccinia Virus protein VP39"/>
    <property type="match status" value="1"/>
</dbReference>
<dbReference type="GO" id="GO:0032259">
    <property type="term" value="P:methylation"/>
    <property type="evidence" value="ECO:0007669"/>
    <property type="project" value="UniProtKB-KW"/>
</dbReference>
<dbReference type="RefSeq" id="XP_008328206.1">
    <property type="nucleotide sequence ID" value="XM_008329984.3"/>
</dbReference>
<dbReference type="PANTHER" id="PTHR22809">
    <property type="entry name" value="METHYLTRANSFERASE-RELATED"/>
    <property type="match status" value="1"/>
</dbReference>
<dbReference type="GO" id="GO:0008033">
    <property type="term" value="P:tRNA processing"/>
    <property type="evidence" value="ECO:0007669"/>
    <property type="project" value="UniProtKB-KW"/>
</dbReference>
<keyword evidence="2 8" id="KW-0489">Methyltransferase</keyword>
<evidence type="ECO:0000256" key="1">
    <source>
        <dbReference type="ARBA" id="ARBA00009725"/>
    </source>
</evidence>
<evidence type="ECO:0000256" key="2">
    <source>
        <dbReference type="ARBA" id="ARBA00022603"/>
    </source>
</evidence>
<comment type="catalytic activity">
    <reaction evidence="6">
        <text>cytidine(32) in tRNA(Arg)(CCU) + S-adenosyl-L-methionine = N(3)-methylcytidine(32) in tRNA(Arg)(CCU) + S-adenosyl-L-homocysteine + H(+)</text>
        <dbReference type="Rhea" id="RHEA:60912"/>
        <dbReference type="Rhea" id="RHEA-COMP:15710"/>
        <dbReference type="Rhea" id="RHEA-COMP:15712"/>
        <dbReference type="ChEBI" id="CHEBI:15378"/>
        <dbReference type="ChEBI" id="CHEBI:57856"/>
        <dbReference type="ChEBI" id="CHEBI:59789"/>
        <dbReference type="ChEBI" id="CHEBI:74894"/>
        <dbReference type="ChEBI" id="CHEBI:82748"/>
    </reaction>
    <physiologicalReaction direction="left-to-right" evidence="6">
        <dbReference type="Rhea" id="RHEA:60913"/>
    </physiologicalReaction>
</comment>
<evidence type="ECO:0000313" key="10">
    <source>
        <dbReference type="Ensembl" id="ENSCSEP00000025957.1"/>
    </source>
</evidence>
<dbReference type="FunFam" id="3.40.50.150:FF:000145">
    <property type="entry name" value="Methyltransferase-like protein"/>
    <property type="match status" value="1"/>
</dbReference>
<comment type="catalytic activity">
    <reaction evidence="7">
        <text>cytidine(32) in tRNA(Thr) + S-adenosyl-L-methionine = N(3)-methylcytidine(32) in tRNA(Thr) + S-adenosyl-L-homocysteine + H(+)</text>
        <dbReference type="Rhea" id="RHEA:50960"/>
        <dbReference type="Rhea" id="RHEA-COMP:12850"/>
        <dbReference type="Rhea" id="RHEA-COMP:12852"/>
        <dbReference type="ChEBI" id="CHEBI:15378"/>
        <dbReference type="ChEBI" id="CHEBI:57856"/>
        <dbReference type="ChEBI" id="CHEBI:59789"/>
        <dbReference type="ChEBI" id="CHEBI:74894"/>
        <dbReference type="ChEBI" id="CHEBI:82748"/>
    </reaction>
    <physiologicalReaction direction="left-to-right" evidence="7">
        <dbReference type="Rhea" id="RHEA:50961"/>
    </physiologicalReaction>
</comment>
<comment type="similarity">
    <text evidence="1 8">Belongs to the methyltransferase superfamily. METL family.</text>
</comment>
<dbReference type="InterPro" id="IPR029063">
    <property type="entry name" value="SAM-dependent_MTases_sf"/>
</dbReference>
<accession>A0A3P8WHM4</accession>